<keyword evidence="1" id="KW-1133">Transmembrane helix</keyword>
<dbReference type="PANTHER" id="PTHR35395:SF1">
    <property type="entry name" value="DUF6536 DOMAIN-CONTAINING PROTEIN"/>
    <property type="match status" value="1"/>
</dbReference>
<dbReference type="STRING" id="336963.C4JQL6"/>
<dbReference type="Pfam" id="PF20163">
    <property type="entry name" value="DUF6536"/>
    <property type="match status" value="1"/>
</dbReference>
<feature type="transmembrane region" description="Helical" evidence="1">
    <location>
        <begin position="600"/>
        <end position="621"/>
    </location>
</feature>
<proteinExistence type="predicted"/>
<dbReference type="RefSeq" id="XP_002543844.1">
    <property type="nucleotide sequence ID" value="XM_002543798.1"/>
</dbReference>
<sequence>MKRALWHWHQKGWRRTAVINTICIFIFTVLTISLLAWSSSRSGSVNASLILYRGNCATSKNINLWLHLVLNVFSTGVLASSNFFMQVLSSPSRSEVNAAHKDDTPLEIGVPSLRNLFYISYYKKVLWALFLISSVPIHLFFNSVIFATDYQGGHWHLTIASEDFVNEAQYFQPGAMLLPAGVSEGVEGFGQLVPVTDYFNPESNASQYISSTARSAQTWKRIDVPECRSQYEFCSARTTYGDVVMVVESHDPIFMFSQNNRLGWTRDGIFGPLDPDSEDLWGPHIPASESNSLWFAANCSTTADLNPRTHRIEGCFQTCNRAYGQQDAGAEPLSADNIQSNRTFRFLVSQSAKIPEVRYNEVLDLKLKYCLVQKVEPVCKVGLSNSILLTVIICVMIKTCLCIFMLAKPLSQEPLVVLGDAIASFIITPDERTAARCTLNHSSTTSIWAARPINAPQPQPQPQRWHHRNCRWFAAVSKSAWIRSYIIFAGVIAFVGAMLGSAQSSNPLQRKQTLSHSPTNGLFNANGYRGAGLRMAALQANAPQLLLSFSYFVYNSLYTRICIEKEWNKYSRGYHPLRVTRPQGQQISTYRLQLPYRYSIPLIVISVLLHWLVSNTLYVFVLEGGK</sequence>
<feature type="transmembrane region" description="Helical" evidence="1">
    <location>
        <begin position="64"/>
        <end position="85"/>
    </location>
</feature>
<gene>
    <name evidence="3" type="ORF">UREG_03361</name>
</gene>
<protein>
    <recommendedName>
        <fullName evidence="2">DUF6536 domain-containing protein</fullName>
    </recommendedName>
</protein>
<dbReference type="PANTHER" id="PTHR35395">
    <property type="entry name" value="DUF6536 DOMAIN-CONTAINING PROTEIN"/>
    <property type="match status" value="1"/>
</dbReference>
<dbReference type="InParanoid" id="C4JQL6"/>
<dbReference type="Proteomes" id="UP000002058">
    <property type="component" value="Unassembled WGS sequence"/>
</dbReference>
<feature type="transmembrane region" description="Helical" evidence="1">
    <location>
        <begin position="17"/>
        <end position="37"/>
    </location>
</feature>
<dbReference type="eggNOG" id="ENOG502RYAY">
    <property type="taxonomic scope" value="Eukaryota"/>
</dbReference>
<dbReference type="GeneID" id="8440200"/>
<dbReference type="EMBL" id="CH476616">
    <property type="protein sequence ID" value="EEP78515.1"/>
    <property type="molecule type" value="Genomic_DNA"/>
</dbReference>
<evidence type="ECO:0000259" key="2">
    <source>
        <dbReference type="Pfam" id="PF20163"/>
    </source>
</evidence>
<dbReference type="VEuPathDB" id="FungiDB:UREG_03361"/>
<keyword evidence="4" id="KW-1185">Reference proteome</keyword>
<feature type="transmembrane region" description="Helical" evidence="1">
    <location>
        <begin position="125"/>
        <end position="147"/>
    </location>
</feature>
<evidence type="ECO:0000256" key="1">
    <source>
        <dbReference type="SAM" id="Phobius"/>
    </source>
</evidence>
<feature type="domain" description="DUF6536" evidence="2">
    <location>
        <begin position="13"/>
        <end position="165"/>
    </location>
</feature>
<dbReference type="OrthoDB" id="5429634at2759"/>
<dbReference type="OMA" id="KYCLVQE"/>
<keyword evidence="1" id="KW-0472">Membrane</keyword>
<dbReference type="InterPro" id="IPR046623">
    <property type="entry name" value="DUF6536"/>
</dbReference>
<dbReference type="HOGENOM" id="CLU_010112_4_0_1"/>
<feature type="transmembrane region" description="Helical" evidence="1">
    <location>
        <begin position="387"/>
        <end position="407"/>
    </location>
</feature>
<name>C4JQL6_UNCRE</name>
<keyword evidence="1" id="KW-0812">Transmembrane</keyword>
<dbReference type="KEGG" id="ure:UREG_03361"/>
<evidence type="ECO:0000313" key="3">
    <source>
        <dbReference type="EMBL" id="EEP78515.1"/>
    </source>
</evidence>
<accession>C4JQL6</accession>
<dbReference type="AlphaFoldDB" id="C4JQL6"/>
<evidence type="ECO:0000313" key="4">
    <source>
        <dbReference type="Proteomes" id="UP000002058"/>
    </source>
</evidence>
<reference evidence="4" key="1">
    <citation type="journal article" date="2009" name="Genome Res.">
        <title>Comparative genomic analyses of the human fungal pathogens Coccidioides and their relatives.</title>
        <authorList>
            <person name="Sharpton T.J."/>
            <person name="Stajich J.E."/>
            <person name="Rounsley S.D."/>
            <person name="Gardner M.J."/>
            <person name="Wortman J.R."/>
            <person name="Jordar V.S."/>
            <person name="Maiti R."/>
            <person name="Kodira C.D."/>
            <person name="Neafsey D.E."/>
            <person name="Zeng Q."/>
            <person name="Hung C.-Y."/>
            <person name="McMahan C."/>
            <person name="Muszewska A."/>
            <person name="Grynberg M."/>
            <person name="Mandel M.A."/>
            <person name="Kellner E.M."/>
            <person name="Barker B.M."/>
            <person name="Galgiani J.N."/>
            <person name="Orbach M.J."/>
            <person name="Kirkland T.N."/>
            <person name="Cole G.T."/>
            <person name="Henn M.R."/>
            <person name="Birren B.W."/>
            <person name="Taylor J.W."/>
        </authorList>
    </citation>
    <scope>NUCLEOTIDE SEQUENCE [LARGE SCALE GENOMIC DNA]</scope>
    <source>
        <strain evidence="4">UAMH 1704</strain>
    </source>
</reference>
<organism evidence="3 4">
    <name type="scientific">Uncinocarpus reesii (strain UAMH 1704)</name>
    <dbReference type="NCBI Taxonomy" id="336963"/>
    <lineage>
        <taxon>Eukaryota</taxon>
        <taxon>Fungi</taxon>
        <taxon>Dikarya</taxon>
        <taxon>Ascomycota</taxon>
        <taxon>Pezizomycotina</taxon>
        <taxon>Eurotiomycetes</taxon>
        <taxon>Eurotiomycetidae</taxon>
        <taxon>Onygenales</taxon>
        <taxon>Onygenaceae</taxon>
        <taxon>Uncinocarpus</taxon>
    </lineage>
</organism>
<feature type="transmembrane region" description="Helical" evidence="1">
    <location>
        <begin position="482"/>
        <end position="502"/>
    </location>
</feature>